<dbReference type="EMBL" id="CM029054">
    <property type="protein sequence ID" value="KAG2543391.1"/>
    <property type="molecule type" value="Genomic_DNA"/>
</dbReference>
<dbReference type="Pfam" id="PF10250">
    <property type="entry name" value="O-FucT"/>
    <property type="match status" value="1"/>
</dbReference>
<dbReference type="Proteomes" id="UP000823388">
    <property type="component" value="Chromosome 9N"/>
</dbReference>
<dbReference type="InterPro" id="IPR019378">
    <property type="entry name" value="GDP-Fuc_O-FucTrfase"/>
</dbReference>
<evidence type="ECO:0000256" key="3">
    <source>
        <dbReference type="ARBA" id="ARBA00022679"/>
    </source>
</evidence>
<dbReference type="Gene3D" id="3.20.20.80">
    <property type="entry name" value="Glycosidases"/>
    <property type="match status" value="1"/>
</dbReference>
<dbReference type="AlphaFoldDB" id="A0A8T0N0T8"/>
<evidence type="ECO:0000313" key="7">
    <source>
        <dbReference type="EMBL" id="KAG2543391.1"/>
    </source>
</evidence>
<reference evidence="7" key="1">
    <citation type="submission" date="2020-05" db="EMBL/GenBank/DDBJ databases">
        <title>WGS assembly of Panicum virgatum.</title>
        <authorList>
            <person name="Lovell J.T."/>
            <person name="Jenkins J."/>
            <person name="Shu S."/>
            <person name="Juenger T.E."/>
            <person name="Schmutz J."/>
        </authorList>
    </citation>
    <scope>NUCLEOTIDE SEQUENCE</scope>
    <source>
        <strain evidence="7">AP13</strain>
    </source>
</reference>
<evidence type="ECO:0000256" key="4">
    <source>
        <dbReference type="ARBA" id="ARBA00023253"/>
    </source>
</evidence>
<keyword evidence="3" id="KW-0808">Transferase</keyword>
<accession>A0A8T0N0T8</accession>
<protein>
    <recommendedName>
        <fullName evidence="6">O-fucosyltransferase family protein</fullName>
    </recommendedName>
</protein>
<sequence>MVRKSTRVAIPQHSRSLHHRRFQRKQATFLLAPSSLPPPRHLHNCCCFFPSEPPSQSELTRNLLSNRRLVRISPFANQLSFDAPPAVRRLRCLANFEALKFSKLITTISNTLVSRMRGKSAGNNGKYVAVHLRFEEDMVAFSCCIFDGGDNEKKQLDVAREKGWRGKFTRPGRVIRPGAIRMNGECPLTPLKGAVKGELCRLQDPEGKPPGVMGWWPSRSDTFVENHDTGSTQGHWPFPSDHIRKVAISERINITVSRTEEFGGAQWTPFRICLGRIYKGKQKGLR</sequence>
<comment type="similarity">
    <text evidence="1">Belongs to the glycosyltransferase GT106 family.</text>
</comment>
<dbReference type="PANTHER" id="PTHR31288:SF10">
    <property type="entry name" value="PROTEIN ESMERALDA 1"/>
    <property type="match status" value="1"/>
</dbReference>
<name>A0A8T0N0T8_PANVG</name>
<keyword evidence="2" id="KW-0328">Glycosyltransferase</keyword>
<comment type="caution">
    <text evidence="7">The sequence shown here is derived from an EMBL/GenBank/DDBJ whole genome shotgun (WGS) entry which is preliminary data.</text>
</comment>
<dbReference type="PANTHER" id="PTHR31288">
    <property type="entry name" value="O-FUCOSYLTRANSFERASE FAMILY PROTEIN"/>
    <property type="match status" value="1"/>
</dbReference>
<evidence type="ECO:0000256" key="5">
    <source>
        <dbReference type="ARBA" id="ARBA00023277"/>
    </source>
</evidence>
<organism evidence="7 8">
    <name type="scientific">Panicum virgatum</name>
    <name type="common">Blackwell switchgrass</name>
    <dbReference type="NCBI Taxonomy" id="38727"/>
    <lineage>
        <taxon>Eukaryota</taxon>
        <taxon>Viridiplantae</taxon>
        <taxon>Streptophyta</taxon>
        <taxon>Embryophyta</taxon>
        <taxon>Tracheophyta</taxon>
        <taxon>Spermatophyta</taxon>
        <taxon>Magnoliopsida</taxon>
        <taxon>Liliopsida</taxon>
        <taxon>Poales</taxon>
        <taxon>Poaceae</taxon>
        <taxon>PACMAD clade</taxon>
        <taxon>Panicoideae</taxon>
        <taxon>Panicodae</taxon>
        <taxon>Paniceae</taxon>
        <taxon>Panicinae</taxon>
        <taxon>Panicum</taxon>
        <taxon>Panicum sect. Hiantes</taxon>
    </lineage>
</organism>
<keyword evidence="5" id="KW-0119">Carbohydrate metabolism</keyword>
<gene>
    <name evidence="7" type="ORF">PVAP13_9NG743208</name>
</gene>
<evidence type="ECO:0000313" key="8">
    <source>
        <dbReference type="Proteomes" id="UP000823388"/>
    </source>
</evidence>
<evidence type="ECO:0000256" key="6">
    <source>
        <dbReference type="ARBA" id="ARBA00030350"/>
    </source>
</evidence>
<proteinExistence type="inferred from homology"/>
<keyword evidence="4" id="KW-0294">Fucose metabolism</keyword>
<dbReference type="GO" id="GO:0006004">
    <property type="term" value="P:fucose metabolic process"/>
    <property type="evidence" value="ECO:0007669"/>
    <property type="project" value="UniProtKB-KW"/>
</dbReference>
<keyword evidence="8" id="KW-1185">Reference proteome</keyword>
<dbReference type="InterPro" id="IPR024709">
    <property type="entry name" value="FucosylTrfase_pln"/>
</dbReference>
<evidence type="ECO:0000256" key="1">
    <source>
        <dbReference type="ARBA" id="ARBA00007737"/>
    </source>
</evidence>
<dbReference type="GO" id="GO:0016757">
    <property type="term" value="F:glycosyltransferase activity"/>
    <property type="evidence" value="ECO:0007669"/>
    <property type="project" value="UniProtKB-KW"/>
</dbReference>
<evidence type="ECO:0000256" key="2">
    <source>
        <dbReference type="ARBA" id="ARBA00022676"/>
    </source>
</evidence>